<dbReference type="AlphaFoldDB" id="J3YRU0"/>
<evidence type="ECO:0000256" key="2">
    <source>
        <dbReference type="ARBA" id="ARBA00022490"/>
    </source>
</evidence>
<evidence type="ECO:0000259" key="10">
    <source>
        <dbReference type="PROSITE" id="PS51163"/>
    </source>
</evidence>
<comment type="similarity">
    <text evidence="9">Belongs to the SUA5 family. TsaC subfamily.</text>
</comment>
<evidence type="ECO:0000256" key="5">
    <source>
        <dbReference type="ARBA" id="ARBA00022695"/>
    </source>
</evidence>
<dbReference type="PATRIC" id="fig|1199245.3.peg.518"/>
<dbReference type="EC" id="2.7.7.87" evidence="9"/>
<keyword evidence="4 9" id="KW-0819">tRNA processing</keyword>
<evidence type="ECO:0000256" key="7">
    <source>
        <dbReference type="ARBA" id="ARBA00022840"/>
    </source>
</evidence>
<dbReference type="HAMAP" id="MF_01852">
    <property type="entry name" value="TsaC"/>
    <property type="match status" value="1"/>
</dbReference>
<dbReference type="GO" id="GO:0002949">
    <property type="term" value="P:tRNA threonylcarbamoyladenosine modification"/>
    <property type="evidence" value="ECO:0007669"/>
    <property type="project" value="UniProtKB-UniRule"/>
</dbReference>
<name>J3YRU0_9ENTR</name>
<dbReference type="GO" id="GO:0006450">
    <property type="term" value="P:regulation of translational fidelity"/>
    <property type="evidence" value="ECO:0007669"/>
    <property type="project" value="TreeGrafter"/>
</dbReference>
<reference evidence="11 12" key="1">
    <citation type="journal article" date="2012" name="Mol. Biol. Evol.">
        <title>Genome reduction and co-evolution between the primary and secondary bacterial symbionts of psyllids.</title>
        <authorList>
            <person name="Sloan D.B."/>
            <person name="Moran N.A."/>
        </authorList>
    </citation>
    <scope>NUCLEOTIDE SEQUENCE [LARGE SCALE GENOMIC DNA]</scope>
    <source>
        <strain evidence="11">Ceuc_S</strain>
    </source>
</reference>
<dbReference type="KEGG" id="sect:A359_04350"/>
<evidence type="ECO:0000256" key="3">
    <source>
        <dbReference type="ARBA" id="ARBA00022679"/>
    </source>
</evidence>
<keyword evidence="3 9" id="KW-0808">Transferase</keyword>
<dbReference type="GO" id="GO:0005737">
    <property type="term" value="C:cytoplasm"/>
    <property type="evidence" value="ECO:0007669"/>
    <property type="project" value="UniProtKB-SubCell"/>
</dbReference>
<protein>
    <recommendedName>
        <fullName evidence="9">Threonylcarbamoyl-AMP synthase</fullName>
        <shortName evidence="9">TC-AMP synthase</shortName>
        <ecNumber evidence="9">2.7.7.87</ecNumber>
    </recommendedName>
    <alternativeName>
        <fullName evidence="9">L-threonylcarbamoyladenylate synthase</fullName>
    </alternativeName>
    <alternativeName>
        <fullName evidence="9">t(6)A37 threonylcarbamoyladenosine biosynthesis protein TsaC</fullName>
    </alternativeName>
    <alternativeName>
        <fullName evidence="9">tRNA threonylcarbamoyladenosine biosynthesis protein TsaC</fullName>
    </alternativeName>
</protein>
<keyword evidence="12" id="KW-1185">Reference proteome</keyword>
<proteinExistence type="inferred from homology"/>
<dbReference type="Pfam" id="PF01300">
    <property type="entry name" value="Sua5_yciO_yrdC"/>
    <property type="match status" value="1"/>
</dbReference>
<dbReference type="InterPro" id="IPR017945">
    <property type="entry name" value="DHBP_synth_RibB-like_a/b_dom"/>
</dbReference>
<sequence length="190" mass="21041">MQHTSTLLDIKSLLTVLRKQRVIAYPTEAVFGLGCDPDSEIAVQALLKLKRRSWQKGLILVAGHYAQLTDYIDESALDNTVRERIFSRWPGPVTWVMPAHPTAPYWLTGQYASLAVRNSAFEPVRRLCLAFGKPLVSTSANLTGMPPARTTAEVHDQLGVAFPVFNEVVEGRDNPSEIRDALSGDLIRQG</sequence>
<comment type="subcellular location">
    <subcellularLocation>
        <location evidence="1 9">Cytoplasm</location>
    </subcellularLocation>
</comment>
<evidence type="ECO:0000256" key="4">
    <source>
        <dbReference type="ARBA" id="ARBA00022694"/>
    </source>
</evidence>
<dbReference type="SUPFAM" id="SSF55821">
    <property type="entry name" value="YrdC/RibB"/>
    <property type="match status" value="1"/>
</dbReference>
<evidence type="ECO:0000313" key="12">
    <source>
        <dbReference type="Proteomes" id="UP000003936"/>
    </source>
</evidence>
<dbReference type="Gene3D" id="3.90.870.10">
    <property type="entry name" value="DHBP synthase"/>
    <property type="match status" value="1"/>
</dbReference>
<dbReference type="GO" id="GO:0003725">
    <property type="term" value="F:double-stranded RNA binding"/>
    <property type="evidence" value="ECO:0007669"/>
    <property type="project" value="InterPro"/>
</dbReference>
<dbReference type="EMBL" id="CP003546">
    <property type="protein sequence ID" value="AFP84828.1"/>
    <property type="molecule type" value="Genomic_DNA"/>
</dbReference>
<comment type="catalytic activity">
    <reaction evidence="8 9">
        <text>L-threonine + hydrogencarbonate + ATP = L-threonylcarbamoyladenylate + diphosphate + H2O</text>
        <dbReference type="Rhea" id="RHEA:36407"/>
        <dbReference type="ChEBI" id="CHEBI:15377"/>
        <dbReference type="ChEBI" id="CHEBI:17544"/>
        <dbReference type="ChEBI" id="CHEBI:30616"/>
        <dbReference type="ChEBI" id="CHEBI:33019"/>
        <dbReference type="ChEBI" id="CHEBI:57926"/>
        <dbReference type="ChEBI" id="CHEBI:73682"/>
        <dbReference type="EC" id="2.7.7.87"/>
    </reaction>
</comment>
<dbReference type="PANTHER" id="PTHR17490">
    <property type="entry name" value="SUA5"/>
    <property type="match status" value="1"/>
</dbReference>
<dbReference type="InterPro" id="IPR050156">
    <property type="entry name" value="TC-AMP_synthase_SUA5"/>
</dbReference>
<evidence type="ECO:0000256" key="8">
    <source>
        <dbReference type="ARBA" id="ARBA00048366"/>
    </source>
</evidence>
<dbReference type="RefSeq" id="WP_014888126.1">
    <property type="nucleotide sequence ID" value="NC_018419.1"/>
</dbReference>
<feature type="domain" description="YrdC-like" evidence="10">
    <location>
        <begin position="7"/>
        <end position="190"/>
    </location>
</feature>
<gene>
    <name evidence="9" type="primary">tsaC</name>
    <name evidence="11" type="ORF">A359_04350</name>
</gene>
<dbReference type="GO" id="GO:0000049">
    <property type="term" value="F:tRNA binding"/>
    <property type="evidence" value="ECO:0007669"/>
    <property type="project" value="TreeGrafter"/>
</dbReference>
<dbReference type="STRING" id="1199245.A359_04350"/>
<dbReference type="Proteomes" id="UP000003936">
    <property type="component" value="Chromosome"/>
</dbReference>
<keyword evidence="5 9" id="KW-0548">Nucleotidyltransferase</keyword>
<dbReference type="GO" id="GO:0005524">
    <property type="term" value="F:ATP binding"/>
    <property type="evidence" value="ECO:0007669"/>
    <property type="project" value="UniProtKB-UniRule"/>
</dbReference>
<keyword evidence="7 9" id="KW-0067">ATP-binding</keyword>
<keyword evidence="6 9" id="KW-0547">Nucleotide-binding</keyword>
<keyword evidence="2 9" id="KW-0963">Cytoplasm</keyword>
<accession>J3YRU0</accession>
<evidence type="ECO:0000256" key="9">
    <source>
        <dbReference type="HAMAP-Rule" id="MF_01852"/>
    </source>
</evidence>
<comment type="function">
    <text evidence="9">Required for the formation of a threonylcarbamoyl group on adenosine at position 37 (t(6)A37) in tRNAs that read codons beginning with adenine. Catalyzes the conversion of L-threonine, HCO(3)(-)/CO(2) and ATP to give threonylcarbamoyl-AMP (TC-AMP) as the acyladenylate intermediate, with the release of diphosphate.</text>
</comment>
<organism evidence="11 12">
    <name type="scientific">secondary endosymbiont of Ctenarytaina eucalypti</name>
    <dbReference type="NCBI Taxonomy" id="1199245"/>
    <lineage>
        <taxon>Bacteria</taxon>
        <taxon>Pseudomonadati</taxon>
        <taxon>Pseudomonadota</taxon>
        <taxon>Gammaproteobacteria</taxon>
        <taxon>Enterobacterales</taxon>
        <taxon>Enterobacteriaceae</taxon>
        <taxon>aphid secondary symbionts</taxon>
    </lineage>
</organism>
<dbReference type="GO" id="GO:0061710">
    <property type="term" value="F:L-threonylcarbamoyladenylate synthase"/>
    <property type="evidence" value="ECO:0007669"/>
    <property type="project" value="UniProtKB-EC"/>
</dbReference>
<evidence type="ECO:0000313" key="11">
    <source>
        <dbReference type="EMBL" id="AFP84828.1"/>
    </source>
</evidence>
<dbReference type="HOGENOM" id="CLU_031397_6_0_6"/>
<evidence type="ECO:0000256" key="6">
    <source>
        <dbReference type="ARBA" id="ARBA00022741"/>
    </source>
</evidence>
<dbReference type="FunFam" id="3.90.870.10:FF:000004">
    <property type="entry name" value="Threonylcarbamoyl-AMP synthase"/>
    <property type="match status" value="1"/>
</dbReference>
<dbReference type="InterPro" id="IPR023535">
    <property type="entry name" value="TC-AMP_synthase"/>
</dbReference>
<evidence type="ECO:0000256" key="1">
    <source>
        <dbReference type="ARBA" id="ARBA00004496"/>
    </source>
</evidence>
<dbReference type="PROSITE" id="PS51163">
    <property type="entry name" value="YRDC"/>
    <property type="match status" value="1"/>
</dbReference>
<dbReference type="PANTHER" id="PTHR17490:SF18">
    <property type="entry name" value="THREONYLCARBAMOYL-AMP SYNTHASE"/>
    <property type="match status" value="1"/>
</dbReference>
<dbReference type="InterPro" id="IPR006070">
    <property type="entry name" value="Sua5-like_dom"/>
</dbReference>
<dbReference type="OrthoDB" id="9814580at2"/>